<evidence type="ECO:0000313" key="12">
    <source>
        <dbReference type="EMBL" id="QDJ14035.1"/>
    </source>
</evidence>
<keyword evidence="9" id="KW-1133">Transmembrane helix</keyword>
<dbReference type="InterPro" id="IPR030922">
    <property type="entry name" value="LptF"/>
</dbReference>
<evidence type="ECO:0000313" key="13">
    <source>
        <dbReference type="Proteomes" id="UP000955338"/>
    </source>
</evidence>
<dbReference type="GO" id="GO:0015920">
    <property type="term" value="P:lipopolysaccharide transport"/>
    <property type="evidence" value="ECO:0007669"/>
    <property type="project" value="TreeGrafter"/>
</dbReference>
<evidence type="ECO:0000256" key="5">
    <source>
        <dbReference type="ARBA" id="ARBA00022448"/>
    </source>
</evidence>
<proteinExistence type="inferred from homology"/>
<comment type="subunit">
    <text evidence="11">Component of the lipopolysaccharide transport and assembly complex. The LptBFG transporter is composed of two ATP-binding proteins (LptB) and two transmembrane proteins (LptF and LptG).</text>
</comment>
<comment type="subcellular location">
    <subcellularLocation>
        <location evidence="2">Cell inner membrane</location>
        <topology evidence="2">Multi-pass membrane protein</topology>
    </subcellularLocation>
</comment>
<evidence type="ECO:0000256" key="2">
    <source>
        <dbReference type="ARBA" id="ARBA00004429"/>
    </source>
</evidence>
<evidence type="ECO:0000256" key="11">
    <source>
        <dbReference type="ARBA" id="ARBA00026081"/>
    </source>
</evidence>
<dbReference type="PANTHER" id="PTHR33529:SF7">
    <property type="entry name" value="LIPOPOLYSACCHARIDE EXPORT SYSTEM PERMEASE PROTEIN LPTF"/>
    <property type="match status" value="1"/>
</dbReference>
<dbReference type="NCBIfam" id="TIGR04407">
    <property type="entry name" value="LptF_YjgP"/>
    <property type="match status" value="1"/>
</dbReference>
<evidence type="ECO:0000256" key="7">
    <source>
        <dbReference type="ARBA" id="ARBA00022519"/>
    </source>
</evidence>
<evidence type="ECO:0000256" key="3">
    <source>
        <dbReference type="ARBA" id="ARBA00007725"/>
    </source>
</evidence>
<dbReference type="RefSeq" id="WP_261919884.1">
    <property type="nucleotide sequence ID" value="NZ_CP022011.1"/>
</dbReference>
<dbReference type="GO" id="GO:0055085">
    <property type="term" value="P:transmembrane transport"/>
    <property type="evidence" value="ECO:0007669"/>
    <property type="project" value="InterPro"/>
</dbReference>
<dbReference type="AlphaFoldDB" id="A0A8D4IWP1"/>
<gene>
    <name evidence="12" type="primary">lptF</name>
    <name evidence="12" type="ORF">CEP48_00640</name>
</gene>
<protein>
    <recommendedName>
        <fullName evidence="4">Lipopolysaccharide export system permease protein LptF</fullName>
    </recommendedName>
</protein>
<dbReference type="Pfam" id="PF03739">
    <property type="entry name" value="LptF_LptG"/>
    <property type="match status" value="1"/>
</dbReference>
<evidence type="ECO:0000256" key="6">
    <source>
        <dbReference type="ARBA" id="ARBA00022475"/>
    </source>
</evidence>
<dbReference type="EMBL" id="CP022011">
    <property type="protein sequence ID" value="QDJ14035.1"/>
    <property type="molecule type" value="Genomic_DNA"/>
</dbReference>
<evidence type="ECO:0000256" key="9">
    <source>
        <dbReference type="ARBA" id="ARBA00022989"/>
    </source>
</evidence>
<evidence type="ECO:0000256" key="10">
    <source>
        <dbReference type="ARBA" id="ARBA00023136"/>
    </source>
</evidence>
<sequence length="370" mass="41586">MILTKYLTREVFKSQLAILFILLIIFFAQQLVRVLGSAVNGNVPTDLILPLLALGMPTMAELMLPLSLFLAILLTFGRLYAESEITVMQACGVGQRLLIKIVLILSLLTTILASINSIWINPWALNKQIEILTNAQANPNVAALSSGQFISAEDGNFVLFIDKITGNRIEGIYLFQTRQRGNVKPSVMVSENGTVTAQDNGNQRLTLNNSQRFEGNSILPEFKITHFDQYQANIGFKNQQVTHDDPTLLPIDKLLQDHSPIARAALQWRITLILVVPIMALIAVPLSRVNPRQGRFAKLLPALLLYLIFFLLQSSLKSAGVNGRADTQWLLPLVNVIFLLIAIGLNSQQYHLRIRQWWFNRRLNKQQEIL</sequence>
<comment type="similarity">
    <text evidence="3">Belongs to the LptF/LptG family.</text>
</comment>
<name>A0A8D4IWP1_9PAST</name>
<reference evidence="12" key="1">
    <citation type="submission" date="2017-06" db="EMBL/GenBank/DDBJ databases">
        <title>Genome sequencing of pathogenic and non-pathogenic strains within Bisgaard taxon 40.</title>
        <authorList>
            <person name="Ladner J.T."/>
            <person name="Lovett S.P."/>
            <person name="Koroleva G."/>
            <person name="Lorch J.M."/>
        </authorList>
    </citation>
    <scope>NUCLEOTIDE SEQUENCE</scope>
    <source>
        <strain evidence="12">27576-1-I1</strain>
    </source>
</reference>
<accession>A0A8D4IWP1</accession>
<keyword evidence="5" id="KW-0813">Transport</keyword>
<evidence type="ECO:0000256" key="1">
    <source>
        <dbReference type="ARBA" id="ARBA00002265"/>
    </source>
</evidence>
<keyword evidence="8" id="KW-0812">Transmembrane</keyword>
<keyword evidence="7" id="KW-0997">Cell inner membrane</keyword>
<keyword evidence="10" id="KW-0472">Membrane</keyword>
<evidence type="ECO:0000256" key="4">
    <source>
        <dbReference type="ARBA" id="ARBA00014213"/>
    </source>
</evidence>
<organism evidence="12 13">
    <name type="scientific">Mergibacter septicus</name>
    <dbReference type="NCBI Taxonomy" id="221402"/>
    <lineage>
        <taxon>Bacteria</taxon>
        <taxon>Pseudomonadati</taxon>
        <taxon>Pseudomonadota</taxon>
        <taxon>Gammaproteobacteria</taxon>
        <taxon>Pasteurellales</taxon>
        <taxon>Pasteurellaceae</taxon>
        <taxon>Mergibacter</taxon>
    </lineage>
</organism>
<dbReference type="PANTHER" id="PTHR33529">
    <property type="entry name" value="SLR0882 PROTEIN-RELATED"/>
    <property type="match status" value="1"/>
</dbReference>
<dbReference type="InterPro" id="IPR005495">
    <property type="entry name" value="LptG/LptF_permease"/>
</dbReference>
<comment type="function">
    <text evidence="1">Part of the ABC transporter complex LptBFG involved in the translocation of lipopolysaccharide (LPS) from the inner membrane to the outer membrane.</text>
</comment>
<keyword evidence="6" id="KW-1003">Cell membrane</keyword>
<dbReference type="GO" id="GO:0043190">
    <property type="term" value="C:ATP-binding cassette (ABC) transporter complex"/>
    <property type="evidence" value="ECO:0007669"/>
    <property type="project" value="InterPro"/>
</dbReference>
<dbReference type="Proteomes" id="UP000955338">
    <property type="component" value="Chromosome"/>
</dbReference>
<evidence type="ECO:0000256" key="8">
    <source>
        <dbReference type="ARBA" id="ARBA00022692"/>
    </source>
</evidence>
<keyword evidence="13" id="KW-1185">Reference proteome</keyword>